<name>A0A098M5Z0_9BACL</name>
<reference evidence="1 2" key="2">
    <citation type="submission" date="2014-10" db="EMBL/GenBank/DDBJ databases">
        <title>Comparative genomics of the Paenibacillus odorifer group.</title>
        <authorList>
            <person name="Tsai Y.-C."/>
            <person name="Martin N."/>
            <person name="Korlach J."/>
            <person name="Wiedmann M."/>
        </authorList>
    </citation>
    <scope>NUCLEOTIDE SEQUENCE [LARGE SCALE GENOMIC DNA]</scope>
    <source>
        <strain evidence="1 2">DSM 18334</strain>
    </source>
</reference>
<comment type="caution">
    <text evidence="1">The sequence shown here is derived from an EMBL/GenBank/DDBJ whole genome shotgun (WGS) entry which is preliminary data.</text>
</comment>
<sequence length="78" mass="9119">MFFNFALFANIEAAENQEEHEYLGRDLTKLWESTELSSEKFEQVSQKLETQLLENPKPNPLRKQCGSFKKTIIKIAEI</sequence>
<organism evidence="1 2">
    <name type="scientific">Paenibacillus wynnii</name>
    <dbReference type="NCBI Taxonomy" id="268407"/>
    <lineage>
        <taxon>Bacteria</taxon>
        <taxon>Bacillati</taxon>
        <taxon>Bacillota</taxon>
        <taxon>Bacilli</taxon>
        <taxon>Bacillales</taxon>
        <taxon>Paenibacillaceae</taxon>
        <taxon>Paenibacillus</taxon>
    </lineage>
</organism>
<reference evidence="1 2" key="1">
    <citation type="submission" date="2014-08" db="EMBL/GenBank/DDBJ databases">
        <authorList>
            <person name="den Bakker H.C."/>
        </authorList>
    </citation>
    <scope>NUCLEOTIDE SEQUENCE [LARGE SCALE GENOMIC DNA]</scope>
    <source>
        <strain evidence="1 2">DSM 18334</strain>
    </source>
</reference>
<proteinExistence type="predicted"/>
<evidence type="ECO:0000313" key="1">
    <source>
        <dbReference type="EMBL" id="KGE17980.1"/>
    </source>
</evidence>
<dbReference type="Proteomes" id="UP000029734">
    <property type="component" value="Unassembled WGS sequence"/>
</dbReference>
<evidence type="ECO:0000313" key="2">
    <source>
        <dbReference type="Proteomes" id="UP000029734"/>
    </source>
</evidence>
<dbReference type="AlphaFoldDB" id="A0A098M5Z0"/>
<protein>
    <submittedName>
        <fullName evidence="1">Uncharacterized protein</fullName>
    </submittedName>
</protein>
<gene>
    <name evidence="1" type="ORF">PWYN_25900</name>
</gene>
<keyword evidence="2" id="KW-1185">Reference proteome</keyword>
<accession>A0A098M5Z0</accession>
<dbReference type="EMBL" id="JQCR01000003">
    <property type="protein sequence ID" value="KGE17980.1"/>
    <property type="molecule type" value="Genomic_DNA"/>
</dbReference>